<evidence type="ECO:0000256" key="5">
    <source>
        <dbReference type="SAM" id="MobiDB-lite"/>
    </source>
</evidence>
<dbReference type="EMBL" id="KZ302430">
    <property type="protein sequence ID" value="PFH45332.1"/>
    <property type="molecule type" value="Genomic_DNA"/>
</dbReference>
<dbReference type="Proteomes" id="UP000242287">
    <property type="component" value="Unassembled WGS sequence"/>
</dbReference>
<organism evidence="7 8">
    <name type="scientific">Amanita thiersii Skay4041</name>
    <dbReference type="NCBI Taxonomy" id="703135"/>
    <lineage>
        <taxon>Eukaryota</taxon>
        <taxon>Fungi</taxon>
        <taxon>Dikarya</taxon>
        <taxon>Basidiomycota</taxon>
        <taxon>Agaricomycotina</taxon>
        <taxon>Agaricomycetes</taxon>
        <taxon>Agaricomycetidae</taxon>
        <taxon>Agaricales</taxon>
        <taxon>Pluteineae</taxon>
        <taxon>Amanitaceae</taxon>
        <taxon>Amanita</taxon>
    </lineage>
</organism>
<evidence type="ECO:0008006" key="9">
    <source>
        <dbReference type="Google" id="ProtNLM"/>
    </source>
</evidence>
<proteinExistence type="predicted"/>
<evidence type="ECO:0000256" key="4">
    <source>
        <dbReference type="ARBA" id="ARBA00023136"/>
    </source>
</evidence>
<reference evidence="7 8" key="1">
    <citation type="submission" date="2014-02" db="EMBL/GenBank/DDBJ databases">
        <title>Transposable element dynamics among asymbiotic and ectomycorrhizal Amanita fungi.</title>
        <authorList>
            <consortium name="DOE Joint Genome Institute"/>
            <person name="Hess J."/>
            <person name="Skrede I."/>
            <person name="Wolfe B."/>
            <person name="LaButti K."/>
            <person name="Ohm R.A."/>
            <person name="Grigoriev I.V."/>
            <person name="Pringle A."/>
        </authorList>
    </citation>
    <scope>NUCLEOTIDE SEQUENCE [LARGE SCALE GENOMIC DNA]</scope>
    <source>
        <strain evidence="7 8">SKay4041</strain>
    </source>
</reference>
<dbReference type="AlphaFoldDB" id="A0A2A9NCB5"/>
<keyword evidence="4 6" id="KW-0472">Membrane</keyword>
<keyword evidence="2 6" id="KW-0812">Transmembrane</keyword>
<keyword evidence="3 6" id="KW-1133">Transmembrane helix</keyword>
<accession>A0A2A9NCB5</accession>
<feature type="transmembrane region" description="Helical" evidence="6">
    <location>
        <begin position="200"/>
        <end position="222"/>
    </location>
</feature>
<feature type="region of interest" description="Disordered" evidence="5">
    <location>
        <begin position="1"/>
        <end position="62"/>
    </location>
</feature>
<feature type="transmembrane region" description="Helical" evidence="6">
    <location>
        <begin position="229"/>
        <end position="249"/>
    </location>
</feature>
<evidence type="ECO:0000313" key="7">
    <source>
        <dbReference type="EMBL" id="PFH45332.1"/>
    </source>
</evidence>
<feature type="region of interest" description="Disordered" evidence="5">
    <location>
        <begin position="85"/>
        <end position="110"/>
    </location>
</feature>
<evidence type="ECO:0000256" key="2">
    <source>
        <dbReference type="ARBA" id="ARBA00022692"/>
    </source>
</evidence>
<dbReference type="InterPro" id="IPR018499">
    <property type="entry name" value="Tetraspanin/Peripherin"/>
</dbReference>
<dbReference type="Pfam" id="PF00335">
    <property type="entry name" value="Tetraspanin"/>
    <property type="match status" value="1"/>
</dbReference>
<name>A0A2A9NCB5_9AGAR</name>
<dbReference type="STRING" id="703135.A0A2A9NCB5"/>
<keyword evidence="8" id="KW-1185">Reference proteome</keyword>
<feature type="transmembrane region" description="Helical" evidence="6">
    <location>
        <begin position="324"/>
        <end position="345"/>
    </location>
</feature>
<evidence type="ECO:0000256" key="1">
    <source>
        <dbReference type="ARBA" id="ARBA00004141"/>
    </source>
</evidence>
<feature type="transmembrane region" description="Helical" evidence="6">
    <location>
        <begin position="158"/>
        <end position="185"/>
    </location>
</feature>
<evidence type="ECO:0000256" key="6">
    <source>
        <dbReference type="SAM" id="Phobius"/>
    </source>
</evidence>
<comment type="subcellular location">
    <subcellularLocation>
        <location evidence="1">Membrane</location>
        <topology evidence="1">Multi-pass membrane protein</topology>
    </subcellularLocation>
</comment>
<evidence type="ECO:0000256" key="3">
    <source>
        <dbReference type="ARBA" id="ARBA00022989"/>
    </source>
</evidence>
<dbReference type="OrthoDB" id="2156690at2759"/>
<feature type="compositionally biased region" description="Polar residues" evidence="5">
    <location>
        <begin position="1"/>
        <end position="16"/>
    </location>
</feature>
<dbReference type="GO" id="GO:0016020">
    <property type="term" value="C:membrane"/>
    <property type="evidence" value="ECO:0007669"/>
    <property type="project" value="UniProtKB-SubCell"/>
</dbReference>
<sequence length="440" mass="48811">MNGNHITTTSSATHINNPLDPPSAPFTHHSPISRDGSPAPFGSSDEGGPNGSRYPFKSPSREASQLSLTVNYLPKKFSSSMLNAGARKRKNAGKGDNSDVNLGPKMPKTGGGVEAFRSGEARIPGQHDEDDDATLMMAAAGAGRLQPKRKLKWNRFKWILFFSNLLFMIYSLIALIICLLTWFNVWEHADVVRVGNRTELIISTLAASTGIITSMIGWMGILLNNRSFLAVYTFLTWITFGLMVVPGYLSYKKRTFNLEGKINAQWSRDLGTAGRLRVQNELDCCGYFSPFVEATVSQTCYARSVLPGCKLRYMNFERKVLEKFYTASFALVPAQIWVMVVGLLCSNHVTYRFGKGMMPKAYRLSLNSMAVIMDQYASELAEQYGQDVASEIMARSKVTLPLDSAMPTMPYKEQSQQHQQQGGYHVKYDSIGARVPDTVG</sequence>
<protein>
    <recommendedName>
        <fullName evidence="9">Tetraspanin Tsp2</fullName>
    </recommendedName>
</protein>
<gene>
    <name evidence="7" type="ORF">AMATHDRAFT_71807</name>
</gene>
<evidence type="ECO:0000313" key="8">
    <source>
        <dbReference type="Proteomes" id="UP000242287"/>
    </source>
</evidence>